<dbReference type="PANTHER" id="PTHR42756">
    <property type="entry name" value="TRANSCRIPTIONAL REGULATOR, MARR"/>
    <property type="match status" value="1"/>
</dbReference>
<accession>A0A1L7AHP2</accession>
<dbReference type="InterPro" id="IPR036390">
    <property type="entry name" value="WH_DNA-bd_sf"/>
</dbReference>
<proteinExistence type="predicted"/>
<feature type="region of interest" description="Disordered" evidence="4">
    <location>
        <begin position="1"/>
        <end position="26"/>
    </location>
</feature>
<dbReference type="eggNOG" id="COG1846">
    <property type="taxonomic scope" value="Bacteria"/>
</dbReference>
<keyword evidence="3" id="KW-0804">Transcription</keyword>
<name>A0A1L7AHP2_9PROT</name>
<evidence type="ECO:0000313" key="7">
    <source>
        <dbReference type="Proteomes" id="UP000185494"/>
    </source>
</evidence>
<dbReference type="KEGG" id="rgi:RGI145_15220"/>
<dbReference type="Gene3D" id="1.10.10.10">
    <property type="entry name" value="Winged helix-like DNA-binding domain superfamily/Winged helix DNA-binding domain"/>
    <property type="match status" value="1"/>
</dbReference>
<dbReference type="GO" id="GO:0003677">
    <property type="term" value="F:DNA binding"/>
    <property type="evidence" value="ECO:0007669"/>
    <property type="project" value="UniProtKB-KW"/>
</dbReference>
<dbReference type="GO" id="GO:0003700">
    <property type="term" value="F:DNA-binding transcription factor activity"/>
    <property type="evidence" value="ECO:0007669"/>
    <property type="project" value="InterPro"/>
</dbReference>
<dbReference type="PROSITE" id="PS50995">
    <property type="entry name" value="HTH_MARR_2"/>
    <property type="match status" value="1"/>
</dbReference>
<evidence type="ECO:0000313" key="6">
    <source>
        <dbReference type="EMBL" id="APT58261.1"/>
    </source>
</evidence>
<reference evidence="6 7" key="1">
    <citation type="submission" date="2016-05" db="EMBL/GenBank/DDBJ databases">
        <title>Complete Genome and Methylome Analysis of Psychrotrophic Bacterial Isolates from Antarctic Lake Untersee.</title>
        <authorList>
            <person name="Fomenkov A."/>
            <person name="Akimov V.N."/>
            <person name="Vasilyeva L.V."/>
            <person name="Andersen D."/>
            <person name="Vincze T."/>
            <person name="Roberts R.J."/>
        </authorList>
    </citation>
    <scope>NUCLEOTIDE SEQUENCE [LARGE SCALE GENOMIC DNA]</scope>
    <source>
        <strain evidence="6 7">U14-5</strain>
    </source>
</reference>
<dbReference type="EMBL" id="CP015583">
    <property type="protein sequence ID" value="APT58261.1"/>
    <property type="molecule type" value="Genomic_DNA"/>
</dbReference>
<evidence type="ECO:0000256" key="4">
    <source>
        <dbReference type="SAM" id="MobiDB-lite"/>
    </source>
</evidence>
<dbReference type="PANTHER" id="PTHR42756:SF1">
    <property type="entry name" value="TRANSCRIPTIONAL REPRESSOR OF EMRAB OPERON"/>
    <property type="match status" value="1"/>
</dbReference>
<keyword evidence="1" id="KW-0805">Transcription regulation</keyword>
<dbReference type="InterPro" id="IPR000835">
    <property type="entry name" value="HTH_MarR-typ"/>
</dbReference>
<dbReference type="STRING" id="257708.RGI145_15220"/>
<dbReference type="Pfam" id="PF12802">
    <property type="entry name" value="MarR_2"/>
    <property type="match status" value="1"/>
</dbReference>
<dbReference type="Proteomes" id="UP000185494">
    <property type="component" value="Chromosome 1"/>
</dbReference>
<evidence type="ECO:0000256" key="2">
    <source>
        <dbReference type="ARBA" id="ARBA00023125"/>
    </source>
</evidence>
<keyword evidence="2" id="KW-0238">DNA-binding</keyword>
<gene>
    <name evidence="6" type="ORF">RGI145_15220</name>
</gene>
<dbReference type="SMART" id="SM00347">
    <property type="entry name" value="HTH_MARR"/>
    <property type="match status" value="1"/>
</dbReference>
<dbReference type="AlphaFoldDB" id="A0A1L7AHP2"/>
<dbReference type="SUPFAM" id="SSF46785">
    <property type="entry name" value="Winged helix' DNA-binding domain"/>
    <property type="match status" value="1"/>
</dbReference>
<protein>
    <submittedName>
        <fullName evidence="6">MarR family transcriptional regulator</fullName>
    </submittedName>
</protein>
<evidence type="ECO:0000256" key="1">
    <source>
        <dbReference type="ARBA" id="ARBA00023015"/>
    </source>
</evidence>
<organism evidence="6 7">
    <name type="scientific">Roseomonas gilardii</name>
    <dbReference type="NCBI Taxonomy" id="257708"/>
    <lineage>
        <taxon>Bacteria</taxon>
        <taxon>Pseudomonadati</taxon>
        <taxon>Pseudomonadota</taxon>
        <taxon>Alphaproteobacteria</taxon>
        <taxon>Acetobacterales</taxon>
        <taxon>Roseomonadaceae</taxon>
        <taxon>Roseomonas</taxon>
    </lineage>
</organism>
<evidence type="ECO:0000256" key="3">
    <source>
        <dbReference type="ARBA" id="ARBA00023163"/>
    </source>
</evidence>
<dbReference type="InterPro" id="IPR036388">
    <property type="entry name" value="WH-like_DNA-bd_sf"/>
</dbReference>
<dbReference type="RefSeq" id="WP_075799032.1">
    <property type="nucleotide sequence ID" value="NZ_CP015583.1"/>
</dbReference>
<feature type="domain" description="HTH marR-type" evidence="5">
    <location>
        <begin position="33"/>
        <end position="166"/>
    </location>
</feature>
<sequence length="186" mass="20139">MISKARNAARAARPAAGAGNGADGETPRPLVLGEFLPYRLSVVTEAVSGLFATRYQERFGLSIPEWRVVAVVGEQGSPSTQEVIERTGMDRVRVSRAVIRLADKGLLDRRTHPRDQRAQILSLTRQGLATYRQIVPLALTLQAALASALTEAEQRQLDGILDKIGTRAREMLGEEAGHGEAEEAEG</sequence>
<dbReference type="PRINTS" id="PR00598">
    <property type="entry name" value="HTHMARR"/>
</dbReference>
<feature type="compositionally biased region" description="Low complexity" evidence="4">
    <location>
        <begin position="1"/>
        <end position="17"/>
    </location>
</feature>
<evidence type="ECO:0000259" key="5">
    <source>
        <dbReference type="PROSITE" id="PS50995"/>
    </source>
</evidence>